<dbReference type="Pfam" id="PF00582">
    <property type="entry name" value="Usp"/>
    <property type="match status" value="2"/>
</dbReference>
<keyword evidence="2" id="KW-0547">Nucleotide-binding</keyword>
<dbReference type="InterPro" id="IPR006015">
    <property type="entry name" value="Universal_stress_UspA"/>
</dbReference>
<evidence type="ECO:0000256" key="1">
    <source>
        <dbReference type="ARBA" id="ARBA00008791"/>
    </source>
</evidence>
<name>A0A7G1KLH4_9NOCA</name>
<dbReference type="KEGG" id="nwl:NWFMUON74_38240"/>
<dbReference type="SUPFAM" id="SSF52402">
    <property type="entry name" value="Adenine nucleotide alpha hydrolases-like"/>
    <property type="match status" value="2"/>
</dbReference>
<reference evidence="5 6" key="1">
    <citation type="submission" date="2020-08" db="EMBL/GenBank/DDBJ databases">
        <title>Genome Sequencing of Nocardia wallacei strain FMUON74 and assembly.</title>
        <authorList>
            <person name="Toyokawa M."/>
            <person name="Uesaka K."/>
        </authorList>
    </citation>
    <scope>NUCLEOTIDE SEQUENCE [LARGE SCALE GENOMIC DNA]</scope>
    <source>
        <strain evidence="5 6">FMUON74</strain>
    </source>
</reference>
<dbReference type="GO" id="GO:0005524">
    <property type="term" value="F:ATP binding"/>
    <property type="evidence" value="ECO:0007669"/>
    <property type="project" value="UniProtKB-KW"/>
</dbReference>
<evidence type="ECO:0000259" key="4">
    <source>
        <dbReference type="Pfam" id="PF00582"/>
    </source>
</evidence>
<feature type="domain" description="UspA" evidence="4">
    <location>
        <begin position="16"/>
        <end position="153"/>
    </location>
</feature>
<comment type="similarity">
    <text evidence="1">Belongs to the universal stress protein A family.</text>
</comment>
<dbReference type="PANTHER" id="PTHR46268:SF27">
    <property type="entry name" value="UNIVERSAL STRESS PROTEIN RV2623"/>
    <property type="match status" value="1"/>
</dbReference>
<dbReference type="PANTHER" id="PTHR46268">
    <property type="entry name" value="STRESS RESPONSE PROTEIN NHAX"/>
    <property type="match status" value="1"/>
</dbReference>
<dbReference type="PRINTS" id="PR01438">
    <property type="entry name" value="UNVRSLSTRESS"/>
</dbReference>
<proteinExistence type="inferred from homology"/>
<gene>
    <name evidence="5" type="ORF">NWFMUON74_38240</name>
</gene>
<organism evidence="5 6">
    <name type="scientific">Nocardia wallacei</name>
    <dbReference type="NCBI Taxonomy" id="480035"/>
    <lineage>
        <taxon>Bacteria</taxon>
        <taxon>Bacillati</taxon>
        <taxon>Actinomycetota</taxon>
        <taxon>Actinomycetes</taxon>
        <taxon>Mycobacteriales</taxon>
        <taxon>Nocardiaceae</taxon>
        <taxon>Nocardia</taxon>
    </lineage>
</organism>
<evidence type="ECO:0000313" key="5">
    <source>
        <dbReference type="EMBL" id="BCK56052.1"/>
    </source>
</evidence>
<dbReference type="InterPro" id="IPR006016">
    <property type="entry name" value="UspA"/>
</dbReference>
<sequence length="307" mass="32401">MTADYSSDRHHLASAPIVVGVDGSAAADSALSWAADVARRRGRELRIVHGLGLDGMREVFGRYDVLVPPVPDTLRAEGAVLVERARQRVAAAADARVSTEVSDENPAALLRRYSATAYLVVLGASGTNGLLAHMGSILLSVTSHAEGAVVVVRTDPESGNRAPTEGPVIVGVDGSPVSEAALAAAFEEASLRGAELVAVHVWSDVNLGQFAGDPYLLFPLNEIETDERAALAERLAGWQEKYPDVQVRREVGLSSPTAELQRWSKSAQLLVVGSRGRGGFRGLLLGSTSNALVQHAHCPVMVVHPAE</sequence>
<dbReference type="Proteomes" id="UP000516173">
    <property type="component" value="Chromosome"/>
</dbReference>
<dbReference type="AlphaFoldDB" id="A0A7G1KLH4"/>
<keyword evidence="6" id="KW-1185">Reference proteome</keyword>
<dbReference type="InterPro" id="IPR014729">
    <property type="entry name" value="Rossmann-like_a/b/a_fold"/>
</dbReference>
<evidence type="ECO:0000256" key="2">
    <source>
        <dbReference type="ARBA" id="ARBA00022741"/>
    </source>
</evidence>
<evidence type="ECO:0000256" key="3">
    <source>
        <dbReference type="ARBA" id="ARBA00022840"/>
    </source>
</evidence>
<dbReference type="EMBL" id="AP023396">
    <property type="protein sequence ID" value="BCK56052.1"/>
    <property type="molecule type" value="Genomic_DNA"/>
</dbReference>
<feature type="domain" description="UspA" evidence="4">
    <location>
        <begin position="168"/>
        <end position="304"/>
    </location>
</feature>
<protein>
    <submittedName>
        <fullName evidence="5">Universal stress protein</fullName>
    </submittedName>
</protein>
<dbReference type="RefSeq" id="WP_187683201.1">
    <property type="nucleotide sequence ID" value="NZ_AP023396.1"/>
</dbReference>
<keyword evidence="3" id="KW-0067">ATP-binding</keyword>
<evidence type="ECO:0000313" key="6">
    <source>
        <dbReference type="Proteomes" id="UP000516173"/>
    </source>
</evidence>
<dbReference type="GeneID" id="80348335"/>
<dbReference type="Gene3D" id="3.40.50.620">
    <property type="entry name" value="HUPs"/>
    <property type="match status" value="2"/>
</dbReference>
<accession>A0A7G1KLH4</accession>